<evidence type="ECO:0000313" key="2">
    <source>
        <dbReference type="Proteomes" id="UP000675284"/>
    </source>
</evidence>
<dbReference type="Proteomes" id="UP000675284">
    <property type="component" value="Unassembled WGS sequence"/>
</dbReference>
<proteinExistence type="predicted"/>
<dbReference type="RefSeq" id="WP_166530730.1">
    <property type="nucleotide sequence ID" value="NZ_JAGSOT010000054.1"/>
</dbReference>
<name>A0A941IDT6_9BACI</name>
<dbReference type="EMBL" id="JAGSOT010000054">
    <property type="protein sequence ID" value="MBR7797445.1"/>
    <property type="molecule type" value="Genomic_DNA"/>
</dbReference>
<keyword evidence="2" id="KW-1185">Reference proteome</keyword>
<organism evidence="1 2">
    <name type="scientific">Virgibacillus salarius</name>
    <dbReference type="NCBI Taxonomy" id="447199"/>
    <lineage>
        <taxon>Bacteria</taxon>
        <taxon>Bacillati</taxon>
        <taxon>Bacillota</taxon>
        <taxon>Bacilli</taxon>
        <taxon>Bacillales</taxon>
        <taxon>Bacillaceae</taxon>
        <taxon>Virgibacillus</taxon>
    </lineage>
</organism>
<sequence>MNSEGELNFEEAFVTIDNENQQYLVRIPLKGKNFELLSGVTIVYDNDYTYESKVETIVYKNNNGQGILITWINDKLAQEESVEIADYEGTSTDELQLAKSNFKCMTNCLSDQGLPTWALGLISVACAAACVGTAGLGCVACIQGLGYYGIFVYCGNSCGLTGK</sequence>
<reference evidence="1" key="1">
    <citation type="submission" date="2021-04" db="EMBL/GenBank/DDBJ databases">
        <title>Isolation and polyphasic classification of algal microorganism.</title>
        <authorList>
            <person name="Wang S."/>
        </authorList>
    </citation>
    <scope>NUCLEOTIDE SEQUENCE</scope>
    <source>
        <strain evidence="1">720a</strain>
    </source>
</reference>
<protein>
    <submittedName>
        <fullName evidence="1">Uncharacterized protein</fullName>
    </submittedName>
</protein>
<evidence type="ECO:0000313" key="1">
    <source>
        <dbReference type="EMBL" id="MBR7797445.1"/>
    </source>
</evidence>
<dbReference type="AlphaFoldDB" id="A0A941IDT6"/>
<gene>
    <name evidence="1" type="ORF">KCX74_15530</name>
</gene>
<accession>A0A941IDT6</accession>
<comment type="caution">
    <text evidence="1">The sequence shown here is derived from an EMBL/GenBank/DDBJ whole genome shotgun (WGS) entry which is preliminary data.</text>
</comment>